<evidence type="ECO:0000313" key="4">
    <source>
        <dbReference type="EMBL" id="MCO6048231.1"/>
    </source>
</evidence>
<dbReference type="InterPro" id="IPR050490">
    <property type="entry name" value="Bact_solute-bd_prot1"/>
</dbReference>
<dbReference type="PANTHER" id="PTHR43649">
    <property type="entry name" value="ARABINOSE-BINDING PROTEIN-RELATED"/>
    <property type="match status" value="1"/>
</dbReference>
<evidence type="ECO:0000313" key="5">
    <source>
        <dbReference type="Proteomes" id="UP001205906"/>
    </source>
</evidence>
<sequence length="445" mass="48730">MNRRDVLFSGLKLAGGALLANTALGTIARAQDKQRITWWYETATPEQQGFIRDLLVKPFTTKNPQFDVAVDYRGTELDKQLRVAMLSGSGPDIVFTAGPSYVAPMAKAGQLLALDDYAAKFKWNERLLPVFLEMGRYDGKLFALPKTYETLGLFYNKTLFEKNGWTAPKTLAELEALAEEMKAANILPFAAGNANWRPANEHYVSIALNAVAGPDNVYKALTGAQPWTAEPFVKAIDTLNKWWQAGYFGKDYFSLTDEQAFALMASGKAGMMPTGTWQFQRVATYFPQNNAEAGFVGFPTADGIEGPVYPLGVGSTFSVAASSKNPDGAAALIDFIFSDEAYGAMNTAWQGEWNMPLSDLSKVKIGTEVPALYQEAMKTLAESVAANRYGYTTWTFLPPATDSYLVSGMEEVWLGRSTTADFLAQLDATFQGEKEEGKVPAIPAR</sequence>
<gene>
    <name evidence="4" type="ORF">NGM99_00310</name>
</gene>
<dbReference type="EMBL" id="JAMXQS010000001">
    <property type="protein sequence ID" value="MCO6048231.1"/>
    <property type="molecule type" value="Genomic_DNA"/>
</dbReference>
<evidence type="ECO:0000256" key="3">
    <source>
        <dbReference type="ARBA" id="ARBA00022764"/>
    </source>
</evidence>
<evidence type="ECO:0000256" key="2">
    <source>
        <dbReference type="ARBA" id="ARBA00008520"/>
    </source>
</evidence>
<dbReference type="Pfam" id="PF01547">
    <property type="entry name" value="SBP_bac_1"/>
    <property type="match status" value="1"/>
</dbReference>
<reference evidence="4 5" key="1">
    <citation type="submission" date="2022-06" db="EMBL/GenBank/DDBJ databases">
        <title>Mesorhizobium sp. strain RP14 Genome sequencing and assembly.</title>
        <authorList>
            <person name="Kim I."/>
        </authorList>
    </citation>
    <scope>NUCLEOTIDE SEQUENCE [LARGE SCALE GENOMIC DNA]</scope>
    <source>
        <strain evidence="5">RP14(2022)</strain>
    </source>
</reference>
<dbReference type="PANTHER" id="PTHR43649:SF12">
    <property type="entry name" value="DIACETYLCHITOBIOSE BINDING PROTEIN DASA"/>
    <property type="match status" value="1"/>
</dbReference>
<dbReference type="Proteomes" id="UP001205906">
    <property type="component" value="Unassembled WGS sequence"/>
</dbReference>
<comment type="caution">
    <text evidence="4">The sequence shown here is derived from an EMBL/GenBank/DDBJ whole genome shotgun (WGS) entry which is preliminary data.</text>
</comment>
<dbReference type="RefSeq" id="WP_252815055.1">
    <property type="nucleotide sequence ID" value="NZ_JAMXQS010000001.1"/>
</dbReference>
<organism evidence="4 5">
    <name type="scientific">Mesorhizobium liriopis</name>
    <dbReference type="NCBI Taxonomy" id="2953882"/>
    <lineage>
        <taxon>Bacteria</taxon>
        <taxon>Pseudomonadati</taxon>
        <taxon>Pseudomonadota</taxon>
        <taxon>Alphaproteobacteria</taxon>
        <taxon>Hyphomicrobiales</taxon>
        <taxon>Phyllobacteriaceae</taxon>
        <taxon>Mesorhizobium</taxon>
    </lineage>
</organism>
<evidence type="ECO:0000256" key="1">
    <source>
        <dbReference type="ARBA" id="ARBA00004418"/>
    </source>
</evidence>
<dbReference type="SUPFAM" id="SSF53850">
    <property type="entry name" value="Periplasmic binding protein-like II"/>
    <property type="match status" value="1"/>
</dbReference>
<keyword evidence="3" id="KW-0574">Periplasm</keyword>
<comment type="subcellular location">
    <subcellularLocation>
        <location evidence="1">Periplasm</location>
    </subcellularLocation>
</comment>
<name>A0ABT1C2I7_9HYPH</name>
<dbReference type="Gene3D" id="3.40.190.10">
    <property type="entry name" value="Periplasmic binding protein-like II"/>
    <property type="match status" value="2"/>
</dbReference>
<keyword evidence="5" id="KW-1185">Reference proteome</keyword>
<comment type="similarity">
    <text evidence="2">Belongs to the bacterial solute-binding protein 1 family.</text>
</comment>
<dbReference type="InterPro" id="IPR006059">
    <property type="entry name" value="SBP"/>
</dbReference>
<proteinExistence type="inferred from homology"/>
<accession>A0ABT1C2I7</accession>
<protein>
    <submittedName>
        <fullName evidence="4">Extracellular solute-binding protein</fullName>
    </submittedName>
</protein>